<name>A0A2S1FHS8_9BURK</name>
<accession>A0A2S1FHS8</accession>
<organism evidence="1">
    <name type="scientific">Polaromonas sp. E19S</name>
    <dbReference type="NCBI Taxonomy" id="1840257"/>
    <lineage>
        <taxon>Bacteria</taxon>
        <taxon>Pseudomonadati</taxon>
        <taxon>Pseudomonadota</taxon>
        <taxon>Betaproteobacteria</taxon>
        <taxon>Burkholderiales</taxon>
        <taxon>Comamonadaceae</taxon>
        <taxon>Polaromonas</taxon>
    </lineage>
</organism>
<dbReference type="EMBL" id="MG869616">
    <property type="protein sequence ID" value="AWD72022.1"/>
    <property type="molecule type" value="Genomic_DNA"/>
</dbReference>
<dbReference type="AlphaFoldDB" id="A0A2S1FHS8"/>
<keyword evidence="1" id="KW-0614">Plasmid</keyword>
<sequence>MTMNQRAPSLEEFLAYNGAHTHRLWAVVASDWECPVCYRTKFQILRWTTRFPRSPHAFKDWMAPLHKHHDHSVEFLSSGQPRFSQTIICDQCNAADGAAKRKLKLPKNFSFSPIEIAAFVVAAPHNKHTINYEMAYAIYLALSMAGEGQTYG</sequence>
<proteinExistence type="predicted"/>
<evidence type="ECO:0000313" key="1">
    <source>
        <dbReference type="EMBL" id="AWD72022.1"/>
    </source>
</evidence>
<geneLocation type="plasmid" evidence="1">
    <name>pE19SP1</name>
</geneLocation>
<gene>
    <name evidence="1" type="ORF">pE19SP1_p005</name>
</gene>
<protein>
    <submittedName>
        <fullName evidence="1">Uncharacterized protein</fullName>
    </submittedName>
</protein>
<reference evidence="1" key="1">
    <citation type="submission" date="2018-01" db="EMBL/GenBank/DDBJ databases">
        <title>Plasmids of psychrophilic Polaromonas spp. isolated from Arctic and Antarctic glaciers.</title>
        <authorList>
            <person name="Dziewit L."/>
            <person name="Ciok A."/>
        </authorList>
    </citation>
    <scope>NUCLEOTIDE SEQUENCE</scope>
    <source>
        <plasmid evidence="1">pE19SP1</plasmid>
    </source>
</reference>